<dbReference type="PANTHER" id="PTHR12733">
    <property type="entry name" value="MITOCHONDRIAL ATP SYNTHASE B CHAIN"/>
    <property type="match status" value="1"/>
</dbReference>
<sequence length="236" mass="25823">MASRFALRGLRSAAIARPVVARTLPMATRSMASQPTPDEKAASIINAVPSSSLWTKTGGLILGTGLTAAAVSSELYVVNEETVLAVGFIIIVAAIAKSAGAPYKAWAEGHIERIKGQLNSAKTEHQKAIEERIDSVKTLKEVVPLTEQLYAVARETNAVEHENFRLQQEQAVKAELKSVLDSWVRYEQQQREAEQQALVKTVRENVEAELAKPAFKKQLLEEALTHIEQIAKSKSI</sequence>
<keyword evidence="2 8" id="KW-0138">CF(0)</keyword>
<keyword evidence="3 8" id="KW-0375">Hydrogen ion transport</keyword>
<keyword evidence="1 8" id="KW-0813">Transport</keyword>
<dbReference type="AlphaFoldDB" id="A0AAD9FXD0"/>
<keyword evidence="5 8" id="KW-0406">Ion transport</keyword>
<dbReference type="SUPFAM" id="SSF161060">
    <property type="entry name" value="ATP synthase B chain-like"/>
    <property type="match status" value="1"/>
</dbReference>
<evidence type="ECO:0000256" key="7">
    <source>
        <dbReference type="ARBA" id="ARBA00023136"/>
    </source>
</evidence>
<evidence type="ECO:0000256" key="5">
    <source>
        <dbReference type="ARBA" id="ARBA00023065"/>
    </source>
</evidence>
<dbReference type="GO" id="GO:0045259">
    <property type="term" value="C:proton-transporting ATP synthase complex"/>
    <property type="evidence" value="ECO:0007669"/>
    <property type="project" value="UniProtKB-KW"/>
</dbReference>
<evidence type="ECO:0000313" key="9">
    <source>
        <dbReference type="EMBL" id="KAK1927790.1"/>
    </source>
</evidence>
<keyword evidence="4 8" id="KW-0999">Mitochondrion inner membrane</keyword>
<keyword evidence="10" id="KW-1185">Reference proteome</keyword>
<dbReference type="InterPro" id="IPR013837">
    <property type="entry name" value="ATP_synth_F0_suB"/>
</dbReference>
<evidence type="ECO:0000313" key="10">
    <source>
        <dbReference type="Proteomes" id="UP001182556"/>
    </source>
</evidence>
<evidence type="ECO:0000256" key="6">
    <source>
        <dbReference type="ARBA" id="ARBA00023128"/>
    </source>
</evidence>
<dbReference type="Proteomes" id="UP001182556">
    <property type="component" value="Unassembled WGS sequence"/>
</dbReference>
<keyword evidence="7 8" id="KW-0472">Membrane</keyword>
<evidence type="ECO:0000256" key="8">
    <source>
        <dbReference type="RuleBase" id="RU368017"/>
    </source>
</evidence>
<evidence type="ECO:0000256" key="2">
    <source>
        <dbReference type="ARBA" id="ARBA00022547"/>
    </source>
</evidence>
<dbReference type="PANTHER" id="PTHR12733:SF3">
    <property type="entry name" value="ATP SYNTHASE F(0) COMPLEX SUBUNIT B1, MITOCHONDRIAL"/>
    <property type="match status" value="1"/>
</dbReference>
<dbReference type="Pfam" id="PF05405">
    <property type="entry name" value="Mt_ATP-synt_B"/>
    <property type="match status" value="1"/>
</dbReference>
<organism evidence="9 10">
    <name type="scientific">Papiliotrema laurentii</name>
    <name type="common">Cryptococcus laurentii</name>
    <dbReference type="NCBI Taxonomy" id="5418"/>
    <lineage>
        <taxon>Eukaryota</taxon>
        <taxon>Fungi</taxon>
        <taxon>Dikarya</taxon>
        <taxon>Basidiomycota</taxon>
        <taxon>Agaricomycotina</taxon>
        <taxon>Tremellomycetes</taxon>
        <taxon>Tremellales</taxon>
        <taxon>Rhynchogastremaceae</taxon>
        <taxon>Papiliotrema</taxon>
    </lineage>
</organism>
<proteinExistence type="inferred from homology"/>
<gene>
    <name evidence="9" type="ORF">DB88DRAFT_537705</name>
</gene>
<comment type="subcellular location">
    <subcellularLocation>
        <location evidence="8">Mitochondrion</location>
    </subcellularLocation>
    <subcellularLocation>
        <location evidence="8">Mitochondrion inner membrane</location>
    </subcellularLocation>
</comment>
<name>A0AAD9FXD0_PAPLA</name>
<evidence type="ECO:0000256" key="4">
    <source>
        <dbReference type="ARBA" id="ARBA00022792"/>
    </source>
</evidence>
<reference evidence="9" key="1">
    <citation type="submission" date="2023-02" db="EMBL/GenBank/DDBJ databases">
        <title>Identification and recombinant expression of a fungal hydrolase from Papiliotrema laurentii that hydrolyzes apple cutin and clears colloidal polyester polyurethane.</title>
        <authorList>
            <consortium name="DOE Joint Genome Institute"/>
            <person name="Roman V.A."/>
            <person name="Bojanowski C."/>
            <person name="Crable B.R."/>
            <person name="Wagner D.N."/>
            <person name="Hung C.S."/>
            <person name="Nadeau L.J."/>
            <person name="Schratz L."/>
            <person name="Haridas S."/>
            <person name="Pangilinan J."/>
            <person name="Lipzen A."/>
            <person name="Na H."/>
            <person name="Yan M."/>
            <person name="Ng V."/>
            <person name="Grigoriev I.V."/>
            <person name="Spatafora J.W."/>
            <person name="Barlow D."/>
            <person name="Biffinger J."/>
            <person name="Kelley-Loughnane N."/>
            <person name="Varaljay V.A."/>
            <person name="Crookes-Goodson W.J."/>
        </authorList>
    </citation>
    <scope>NUCLEOTIDE SEQUENCE</scope>
    <source>
        <strain evidence="9">5307AH</strain>
    </source>
</reference>
<dbReference type="GO" id="GO:0005743">
    <property type="term" value="C:mitochondrial inner membrane"/>
    <property type="evidence" value="ECO:0007669"/>
    <property type="project" value="UniProtKB-SubCell"/>
</dbReference>
<evidence type="ECO:0000256" key="1">
    <source>
        <dbReference type="ARBA" id="ARBA00022448"/>
    </source>
</evidence>
<dbReference type="EMBL" id="JAODAN010000001">
    <property type="protein sequence ID" value="KAK1927790.1"/>
    <property type="molecule type" value="Genomic_DNA"/>
</dbReference>
<protein>
    <recommendedName>
        <fullName evidence="8">ATP synthase subunit 4</fullName>
    </recommendedName>
</protein>
<dbReference type="InterPro" id="IPR008688">
    <property type="entry name" value="ATP_synth_Bsub_B/MI25"/>
</dbReference>
<keyword evidence="6 8" id="KW-0496">Mitochondrion</keyword>
<accession>A0AAD9FXD0</accession>
<comment type="subunit">
    <text evidence="8">F-type ATPases have 2 components, CF(1) - the catalytic core - and CF(0) - the membrane proton channel. In yeast, the dimeric form of ATP synthase consists of 17 polypeptides: alpha, beta, gamma, delta, epsilon, 4 (B), 5 (OSCP), 6 (A), 8, 9 (C), d, E (Tim11), f, g, h, i/j and k.</text>
</comment>
<comment type="caution">
    <text evidence="9">The sequence shown here is derived from an EMBL/GenBank/DDBJ whole genome shotgun (WGS) entry which is preliminary data.</text>
</comment>
<evidence type="ECO:0000256" key="3">
    <source>
        <dbReference type="ARBA" id="ARBA00022781"/>
    </source>
</evidence>
<comment type="similarity">
    <text evidence="8">Belongs to the eukaryotic ATPase B chain family.</text>
</comment>
<dbReference type="Gene3D" id="1.20.5.2210">
    <property type="match status" value="1"/>
</dbReference>
<dbReference type="GO" id="GO:0046933">
    <property type="term" value="F:proton-transporting ATP synthase activity, rotational mechanism"/>
    <property type="evidence" value="ECO:0007669"/>
    <property type="project" value="TreeGrafter"/>
</dbReference>
<comment type="function">
    <text evidence="8">Subunit b, of the mitochondrial membrane ATP synthase complex (F(1)F(0) ATP synthase or Complex V) that produces ATP from ADP in the presence of a proton gradient across the membrane which is generated by electron transport complexes of the respiratory chain. ATP synthase complex consist of a soluble F(1) head domain - the catalytic core - and a membrane F(1) domain - the membrane proton channel. These two domains are linked by a central stalk rotating inside the F(1) region and a stationary peripheral stalk. During catalysis, ATP synthesis in the catalytic domain of F(1) is coupled via a rotary mechanism of the central stalk subunits to proton translocation. In vivo, can only synthesize ATP although its ATP hydrolase activity can be activated artificially in vitro. Part of the complex F(0) domain. Part of the complex F(0) domain and the peripheric stalk, which acts as a stator to hold the catalytic alpha(3)beta(3) subcomplex and subunit a/ATP6 static relative to the rotary elements.</text>
</comment>